<dbReference type="Proteomes" id="UP000295717">
    <property type="component" value="Unassembled WGS sequence"/>
</dbReference>
<keyword evidence="3" id="KW-1185">Reference proteome</keyword>
<evidence type="ECO:0000259" key="1">
    <source>
        <dbReference type="Pfam" id="PF13088"/>
    </source>
</evidence>
<dbReference type="Pfam" id="PF13088">
    <property type="entry name" value="BNR_2"/>
    <property type="match status" value="1"/>
</dbReference>
<gene>
    <name evidence="2" type="ORF">EDC35_102132</name>
</gene>
<feature type="domain" description="Sialidase" evidence="1">
    <location>
        <begin position="222"/>
        <end position="375"/>
    </location>
</feature>
<accession>A0A4R3N3L5</accession>
<dbReference type="EMBL" id="SMAO01000002">
    <property type="protein sequence ID" value="TCT22801.1"/>
    <property type="molecule type" value="Genomic_DNA"/>
</dbReference>
<protein>
    <submittedName>
        <fullName evidence="2">BNR repeat protein</fullName>
    </submittedName>
</protein>
<dbReference type="CDD" id="cd15482">
    <property type="entry name" value="Sialidase_non-viral"/>
    <property type="match status" value="1"/>
</dbReference>
<comment type="caution">
    <text evidence="2">The sequence shown here is derived from an EMBL/GenBank/DDBJ whole genome shotgun (WGS) entry which is preliminary data.</text>
</comment>
<name>A0A4R3N3L5_9GAMM</name>
<proteinExistence type="predicted"/>
<dbReference type="InterPro" id="IPR011040">
    <property type="entry name" value="Sialidase"/>
</dbReference>
<dbReference type="SUPFAM" id="SSF50939">
    <property type="entry name" value="Sialidases"/>
    <property type="match status" value="1"/>
</dbReference>
<reference evidence="2 3" key="1">
    <citation type="submission" date="2019-03" db="EMBL/GenBank/DDBJ databases">
        <title>Genomic Encyclopedia of Type Strains, Phase IV (KMG-IV): sequencing the most valuable type-strain genomes for metagenomic binning, comparative biology and taxonomic classification.</title>
        <authorList>
            <person name="Goeker M."/>
        </authorList>
    </citation>
    <scope>NUCLEOTIDE SEQUENCE [LARGE SCALE GENOMIC DNA]</scope>
    <source>
        <strain evidence="2 3">DSM 13587</strain>
    </source>
</reference>
<dbReference type="RefSeq" id="WP_165903341.1">
    <property type="nucleotide sequence ID" value="NZ_SMAO01000002.1"/>
</dbReference>
<evidence type="ECO:0000313" key="3">
    <source>
        <dbReference type="Proteomes" id="UP000295717"/>
    </source>
</evidence>
<sequence length="572" mass="64303">MDLRGDWDYRLDSAGKLWLAYYDQNRLLRLRHPDGKEVLLVPEGRGQAPSGLALAALDQGVAVLWRDKHPAKGLYLLDTSQANMEPLEIGGDTEPLARFQAIPGPGDLLHLLWYGEKVGEPTGEKHNLYYRQLNRKTLALSPIELLMPGIYPVMATDTAGGVMVYSWLMGDKAQRIEARYRPAKQDANGGAGGFGEPVAIADIPEMSTIFKAFQSGSRSFVMWLAQYGEDKKDFLLEGAYSDDQGKTWKRFAFEDLRGIDVASLQIATDQTGHILLALAGRTRNDDAKTKQDIYVIRSADRGDTWSSPTRLRHVMAQEGEQRDREIASLARFNARNPSLAFGQVPGQVLVVWEDWRQIRSGLYASLSNDYGQTWTLSNVPLPGMPGKNLSLRYEPNAVYADGDHFQVIAEQATDDAFVTKQLTPISLTSAQLEEYAKSNQATEQPATQAQEQALRKREEGFWEAMLAGDYTKTYAYQDPFFRARNPLDHYLGSMGRIKYTQAEVVEVHIDGPRADVKTRITASVPAFKVPSTGEMISEPERTVIVKSTWLWLDGDWYREFTIESRDIVFTRY</sequence>
<dbReference type="InterPro" id="IPR036278">
    <property type="entry name" value="Sialidase_sf"/>
</dbReference>
<dbReference type="AlphaFoldDB" id="A0A4R3N3L5"/>
<evidence type="ECO:0000313" key="2">
    <source>
        <dbReference type="EMBL" id="TCT22801.1"/>
    </source>
</evidence>
<organism evidence="2 3">
    <name type="scientific">Thiobaca trueperi</name>
    <dbReference type="NCBI Taxonomy" id="127458"/>
    <lineage>
        <taxon>Bacteria</taxon>
        <taxon>Pseudomonadati</taxon>
        <taxon>Pseudomonadota</taxon>
        <taxon>Gammaproteobacteria</taxon>
        <taxon>Chromatiales</taxon>
        <taxon>Chromatiaceae</taxon>
        <taxon>Thiobaca</taxon>
    </lineage>
</organism>
<dbReference type="Gene3D" id="2.120.10.10">
    <property type="match status" value="1"/>
</dbReference>